<feature type="compositionally biased region" description="Basic residues" evidence="8">
    <location>
        <begin position="477"/>
        <end position="504"/>
    </location>
</feature>
<feature type="region of interest" description="Disordered" evidence="8">
    <location>
        <begin position="16"/>
        <end position="41"/>
    </location>
</feature>
<name>A0AAV2SCF3_MEGNR</name>
<dbReference type="InterPro" id="IPR003954">
    <property type="entry name" value="RRM_euk-type"/>
</dbReference>
<dbReference type="PROSITE" id="PS50103">
    <property type="entry name" value="ZF_C3H1"/>
    <property type="match status" value="2"/>
</dbReference>
<keyword evidence="2" id="KW-0677">Repeat</keyword>
<dbReference type="GO" id="GO:0003723">
    <property type="term" value="F:RNA binding"/>
    <property type="evidence" value="ECO:0007669"/>
    <property type="project" value="UniProtKB-UniRule"/>
</dbReference>
<evidence type="ECO:0000313" key="12">
    <source>
        <dbReference type="Proteomes" id="UP001497623"/>
    </source>
</evidence>
<feature type="compositionally biased region" description="Basic and acidic residues" evidence="8">
    <location>
        <begin position="505"/>
        <end position="547"/>
    </location>
</feature>
<dbReference type="AlphaFoldDB" id="A0AAV2SCF3"/>
<dbReference type="CDD" id="cd12540">
    <property type="entry name" value="RRM_U2AFBPL"/>
    <property type="match status" value="1"/>
</dbReference>
<keyword evidence="5 6" id="KW-0694">RNA-binding</keyword>
<dbReference type="InterPro" id="IPR000504">
    <property type="entry name" value="RRM_dom"/>
</dbReference>
<evidence type="ECO:0000259" key="9">
    <source>
        <dbReference type="PROSITE" id="PS50102"/>
    </source>
</evidence>
<dbReference type="InterPro" id="IPR009145">
    <property type="entry name" value="U2AF_small"/>
</dbReference>
<dbReference type="GO" id="GO:0008270">
    <property type="term" value="F:zinc ion binding"/>
    <property type="evidence" value="ECO:0007669"/>
    <property type="project" value="UniProtKB-KW"/>
</dbReference>
<accession>A0AAV2SCF3</accession>
<evidence type="ECO:0000256" key="7">
    <source>
        <dbReference type="PROSITE-ProRule" id="PRU00723"/>
    </source>
</evidence>
<dbReference type="GO" id="GO:0000398">
    <property type="term" value="P:mRNA splicing, via spliceosome"/>
    <property type="evidence" value="ECO:0007669"/>
    <property type="project" value="InterPro"/>
</dbReference>
<feature type="region of interest" description="Disordered" evidence="8">
    <location>
        <begin position="117"/>
        <end position="172"/>
    </location>
</feature>
<proteinExistence type="predicted"/>
<feature type="compositionally biased region" description="Polar residues" evidence="8">
    <location>
        <begin position="460"/>
        <end position="476"/>
    </location>
</feature>
<evidence type="ECO:0000256" key="3">
    <source>
        <dbReference type="ARBA" id="ARBA00022771"/>
    </source>
</evidence>
<dbReference type="SMART" id="SM00361">
    <property type="entry name" value="RRM_1"/>
    <property type="match status" value="1"/>
</dbReference>
<evidence type="ECO:0000256" key="5">
    <source>
        <dbReference type="ARBA" id="ARBA00022884"/>
    </source>
</evidence>
<evidence type="ECO:0000259" key="10">
    <source>
        <dbReference type="PROSITE" id="PS50103"/>
    </source>
</evidence>
<sequence length="559" mass="65690">MWIQVTERFSHQKWRRLVKKERRKQKRQENAQERDRKSQKELAILLHDPEYQNQLLQAEQLHQDAEHREMEAAAQCREEWNARDEALHSMWCREQARKKRLREERVKQEASIRAEWEKQQQKEAEEEAKKQEANEEKQKQQTELLQKATEGLAQADGTSHNPEPPHGYTPAATTMREPCPFFIKTGACRFGITCSRLHEYPSSSRSILLPNMYSHFGLSGALLDGLDSDMALEYEDSETYQHFRTFFQDILPEFQKCGRVSQLRVCCNTNSHLRGNVYVQYENEMAALRAVTLFNGRWYAGRQISCMFVNMERWKPAICGMYWRQLCPKGGQCNFLHTFHNPGRMFWKIDQDTNMAHTTTSNKSSLREKSARVGEYVSTSYRSRSRERSKNRKHYKKSCSNSENKHKRLRSRKRGEPSDSKDRSKSPKSKETRRVKQKVKGSHRRSRSRSKSCDYKESISRSNSFDSENSKSTNFQKHGRSKGKSKSHKKSKSSKSHKRSRSRSKPLDDKKLSSRSKSNDIHKSRSRSRSHEPEESTYRSHSFDSRKSRTPSRSCDRNS</sequence>
<dbReference type="SMART" id="SM00356">
    <property type="entry name" value="ZnF_C3H1"/>
    <property type="match status" value="2"/>
</dbReference>
<feature type="region of interest" description="Disordered" evidence="8">
    <location>
        <begin position="357"/>
        <end position="559"/>
    </location>
</feature>
<reference evidence="11 12" key="1">
    <citation type="submission" date="2024-05" db="EMBL/GenBank/DDBJ databases">
        <authorList>
            <person name="Wallberg A."/>
        </authorList>
    </citation>
    <scope>NUCLEOTIDE SEQUENCE [LARGE SCALE GENOMIC DNA]</scope>
</reference>
<feature type="compositionally biased region" description="Basic and acidic residues" evidence="8">
    <location>
        <begin position="117"/>
        <end position="140"/>
    </location>
</feature>
<feature type="compositionally biased region" description="Basic and acidic residues" evidence="8">
    <location>
        <begin position="414"/>
        <end position="434"/>
    </location>
</feature>
<evidence type="ECO:0000256" key="4">
    <source>
        <dbReference type="ARBA" id="ARBA00022833"/>
    </source>
</evidence>
<gene>
    <name evidence="11" type="ORF">MNOR_LOCUS34159</name>
</gene>
<feature type="compositionally biased region" description="Basic residues" evidence="8">
    <location>
        <begin position="383"/>
        <end position="397"/>
    </location>
</feature>
<dbReference type="Gene3D" id="3.30.70.330">
    <property type="match status" value="1"/>
</dbReference>
<dbReference type="SUPFAM" id="SSF54928">
    <property type="entry name" value="RNA-binding domain, RBD"/>
    <property type="match status" value="1"/>
</dbReference>
<dbReference type="Proteomes" id="UP001497623">
    <property type="component" value="Unassembled WGS sequence"/>
</dbReference>
<feature type="zinc finger region" description="C3H1-type" evidence="7">
    <location>
        <begin position="313"/>
        <end position="340"/>
    </location>
</feature>
<dbReference type="PRINTS" id="PR01848">
    <property type="entry name" value="U2AUXFACTOR"/>
</dbReference>
<evidence type="ECO:0000313" key="11">
    <source>
        <dbReference type="EMBL" id="CAL4171557.1"/>
    </source>
</evidence>
<dbReference type="InterPro" id="IPR035979">
    <property type="entry name" value="RBD_domain_sf"/>
</dbReference>
<feature type="domain" description="C3H1-type" evidence="10">
    <location>
        <begin position="313"/>
        <end position="340"/>
    </location>
</feature>
<dbReference type="PANTHER" id="PTHR12620">
    <property type="entry name" value="U2 SNRNP AUXILIARY FACTOR, SMALL SUBUNIT"/>
    <property type="match status" value="1"/>
</dbReference>
<dbReference type="InterPro" id="IPR036855">
    <property type="entry name" value="Znf_CCCH_sf"/>
</dbReference>
<dbReference type="GO" id="GO:0089701">
    <property type="term" value="C:U2AF complex"/>
    <property type="evidence" value="ECO:0007669"/>
    <property type="project" value="InterPro"/>
</dbReference>
<keyword evidence="4 7" id="KW-0862">Zinc</keyword>
<dbReference type="Pfam" id="PF00642">
    <property type="entry name" value="zf-CCCH"/>
    <property type="match status" value="1"/>
</dbReference>
<dbReference type="SMART" id="SM00360">
    <property type="entry name" value="RRM"/>
    <property type="match status" value="1"/>
</dbReference>
<dbReference type="InterPro" id="IPR012677">
    <property type="entry name" value="Nucleotide-bd_a/b_plait_sf"/>
</dbReference>
<feature type="domain" description="C3H1-type" evidence="10">
    <location>
        <begin position="173"/>
        <end position="201"/>
    </location>
</feature>
<dbReference type="SUPFAM" id="SSF90229">
    <property type="entry name" value="CCCH zinc finger"/>
    <property type="match status" value="1"/>
</dbReference>
<evidence type="ECO:0000256" key="2">
    <source>
        <dbReference type="ARBA" id="ARBA00022737"/>
    </source>
</evidence>
<feature type="compositionally biased region" description="Basic residues" evidence="8">
    <location>
        <begin position="16"/>
        <end position="26"/>
    </location>
</feature>
<protein>
    <submittedName>
        <fullName evidence="11">Uncharacterized protein</fullName>
    </submittedName>
</protein>
<evidence type="ECO:0000256" key="6">
    <source>
        <dbReference type="PROSITE-ProRule" id="PRU00176"/>
    </source>
</evidence>
<organism evidence="11 12">
    <name type="scientific">Meganyctiphanes norvegica</name>
    <name type="common">Northern krill</name>
    <name type="synonym">Thysanopoda norvegica</name>
    <dbReference type="NCBI Taxonomy" id="48144"/>
    <lineage>
        <taxon>Eukaryota</taxon>
        <taxon>Metazoa</taxon>
        <taxon>Ecdysozoa</taxon>
        <taxon>Arthropoda</taxon>
        <taxon>Crustacea</taxon>
        <taxon>Multicrustacea</taxon>
        <taxon>Malacostraca</taxon>
        <taxon>Eumalacostraca</taxon>
        <taxon>Eucarida</taxon>
        <taxon>Euphausiacea</taxon>
        <taxon>Euphausiidae</taxon>
        <taxon>Meganyctiphanes</taxon>
    </lineage>
</organism>
<keyword evidence="3 7" id="KW-0863">Zinc-finger</keyword>
<feature type="compositionally biased region" description="Basic and acidic residues" evidence="8">
    <location>
        <begin position="27"/>
        <end position="40"/>
    </location>
</feature>
<feature type="compositionally biased region" description="Basic residues" evidence="8">
    <location>
        <begin position="435"/>
        <end position="450"/>
    </location>
</feature>
<keyword evidence="1 7" id="KW-0479">Metal-binding</keyword>
<feature type="domain" description="RRM" evidence="9">
    <location>
        <begin position="219"/>
        <end position="311"/>
    </location>
</feature>
<keyword evidence="12" id="KW-1185">Reference proteome</keyword>
<dbReference type="Pfam" id="PF00076">
    <property type="entry name" value="RRM_1"/>
    <property type="match status" value="1"/>
</dbReference>
<comment type="caution">
    <text evidence="11">The sequence shown here is derived from an EMBL/GenBank/DDBJ whole genome shotgun (WGS) entry which is preliminary data.</text>
</comment>
<dbReference type="EMBL" id="CAXKWB010051639">
    <property type="protein sequence ID" value="CAL4171557.1"/>
    <property type="molecule type" value="Genomic_DNA"/>
</dbReference>
<dbReference type="PROSITE" id="PS50102">
    <property type="entry name" value="RRM"/>
    <property type="match status" value="1"/>
</dbReference>
<evidence type="ECO:0000256" key="8">
    <source>
        <dbReference type="SAM" id="MobiDB-lite"/>
    </source>
</evidence>
<feature type="zinc finger region" description="C3H1-type" evidence="7">
    <location>
        <begin position="173"/>
        <end position="201"/>
    </location>
</feature>
<dbReference type="InterPro" id="IPR000571">
    <property type="entry name" value="Znf_CCCH"/>
</dbReference>
<evidence type="ECO:0000256" key="1">
    <source>
        <dbReference type="ARBA" id="ARBA00022723"/>
    </source>
</evidence>